<dbReference type="PROSITE" id="PS50878">
    <property type="entry name" value="RT_POL"/>
    <property type="match status" value="1"/>
</dbReference>
<protein>
    <recommendedName>
        <fullName evidence="1">Reverse transcriptase domain-containing protein</fullName>
    </recommendedName>
</protein>
<dbReference type="SUPFAM" id="SSF56672">
    <property type="entry name" value="DNA/RNA polymerases"/>
    <property type="match status" value="1"/>
</dbReference>
<dbReference type="InterPro" id="IPR000477">
    <property type="entry name" value="RT_dom"/>
</dbReference>
<dbReference type="PANTHER" id="PTHR33064">
    <property type="entry name" value="POL PROTEIN"/>
    <property type="match status" value="1"/>
</dbReference>
<dbReference type="InterPro" id="IPR051320">
    <property type="entry name" value="Viral_Replic_Matur_Polypro"/>
</dbReference>
<comment type="caution">
    <text evidence="2">The sequence shown here is derived from an EMBL/GenBank/DDBJ whole genome shotgun (WGS) entry which is preliminary data.</text>
</comment>
<keyword evidence="3" id="KW-1185">Reference proteome</keyword>
<proteinExistence type="predicted"/>
<dbReference type="Pfam" id="PF00078">
    <property type="entry name" value="RVT_1"/>
    <property type="match status" value="1"/>
</dbReference>
<dbReference type="PANTHER" id="PTHR33064:SF37">
    <property type="entry name" value="RIBONUCLEASE H"/>
    <property type="match status" value="1"/>
</dbReference>
<dbReference type="Gene3D" id="3.10.10.10">
    <property type="entry name" value="HIV Type 1 Reverse Transcriptase, subunit A, domain 1"/>
    <property type="match status" value="1"/>
</dbReference>
<evidence type="ECO:0000313" key="3">
    <source>
        <dbReference type="Proteomes" id="UP000290288"/>
    </source>
</evidence>
<feature type="domain" description="Reverse transcriptase" evidence="1">
    <location>
        <begin position="120"/>
        <end position="301"/>
    </location>
</feature>
<dbReference type="OrthoDB" id="3268967at2759"/>
<name>A0A4Q2CZ53_9AGAR</name>
<accession>A0A4Q2CZ53</accession>
<dbReference type="CDD" id="cd01647">
    <property type="entry name" value="RT_LTR"/>
    <property type="match status" value="1"/>
</dbReference>
<reference evidence="2 3" key="1">
    <citation type="submission" date="2019-01" db="EMBL/GenBank/DDBJ databases">
        <title>Draft genome sequence of Psathyrella aberdarensis IHI B618.</title>
        <authorList>
            <person name="Buettner E."/>
            <person name="Kellner H."/>
        </authorList>
    </citation>
    <scope>NUCLEOTIDE SEQUENCE [LARGE SCALE GENOMIC DNA]</scope>
    <source>
        <strain evidence="2 3">IHI B618</strain>
    </source>
</reference>
<organism evidence="2 3">
    <name type="scientific">Candolleomyces aberdarensis</name>
    <dbReference type="NCBI Taxonomy" id="2316362"/>
    <lineage>
        <taxon>Eukaryota</taxon>
        <taxon>Fungi</taxon>
        <taxon>Dikarya</taxon>
        <taxon>Basidiomycota</taxon>
        <taxon>Agaricomycotina</taxon>
        <taxon>Agaricomycetes</taxon>
        <taxon>Agaricomycetidae</taxon>
        <taxon>Agaricales</taxon>
        <taxon>Agaricineae</taxon>
        <taxon>Psathyrellaceae</taxon>
        <taxon>Candolleomyces</taxon>
    </lineage>
</organism>
<dbReference type="EMBL" id="SDEE01001378">
    <property type="protein sequence ID" value="RXW12160.1"/>
    <property type="molecule type" value="Genomic_DNA"/>
</dbReference>
<dbReference type="Gene3D" id="3.30.70.270">
    <property type="match status" value="2"/>
</dbReference>
<dbReference type="Proteomes" id="UP000290288">
    <property type="component" value="Unassembled WGS sequence"/>
</dbReference>
<evidence type="ECO:0000259" key="1">
    <source>
        <dbReference type="PROSITE" id="PS50878"/>
    </source>
</evidence>
<gene>
    <name evidence="2" type="ORF">EST38_g13695</name>
</gene>
<sequence>MHQTFRERTAPDARLPRRSGTLNRWVRDNYALHSVDLDDDWVCVSRIESGFANITCQDIDQFVCDEYGDIFDTLPPVHELPTDNLCRISLIDATKSIESCSYASPHKYWEAWSTIINDHLHAGCIRPSDSHHVSPLFLIPKADPAALPRWVIDYRQLNRNVRLDKTPLPQVDNILADAAKGKYWAKFDMTNSFFQMRMHPDDIPLTATSTPLGLFEWTVMPMGFKNSPRINQRRMRWALAQYIGKFCHVYLDDIIIWSSSLQEHQHNLQLILNAIRSHKLFPSAKKSVFCCMEIKFLGHVIGHDGIKPDGSKVDRIHKWPVPQSAKEVRRFLGLIRYLGPFLPQLTKHAKVLTRLIGKDCDKSFPDWRPFHQRAFDSIKSLVTSADCLTTIDHFNPGDNHIYVTCDASEIGRASLPDP</sequence>
<dbReference type="STRING" id="2316362.A0A4Q2CZ53"/>
<dbReference type="InterPro" id="IPR043502">
    <property type="entry name" value="DNA/RNA_pol_sf"/>
</dbReference>
<dbReference type="AlphaFoldDB" id="A0A4Q2CZ53"/>
<dbReference type="InterPro" id="IPR043128">
    <property type="entry name" value="Rev_trsase/Diguanyl_cyclase"/>
</dbReference>
<evidence type="ECO:0000313" key="2">
    <source>
        <dbReference type="EMBL" id="RXW12160.1"/>
    </source>
</evidence>